<evidence type="ECO:0000256" key="1">
    <source>
        <dbReference type="ARBA" id="ARBA00006924"/>
    </source>
</evidence>
<dbReference type="Gene3D" id="3.30.1600.10">
    <property type="entry name" value="SIR2/SIRT2 'Small Domain"/>
    <property type="match status" value="1"/>
</dbReference>
<evidence type="ECO:0000256" key="3">
    <source>
        <dbReference type="ARBA" id="ARBA00023027"/>
    </source>
</evidence>
<dbReference type="InterPro" id="IPR026591">
    <property type="entry name" value="Sirtuin_cat_small_dom_sf"/>
</dbReference>
<dbReference type="STRING" id="796925.A0A137PIJ0"/>
<protein>
    <submittedName>
        <fullName evidence="6">DHS-like NAD/FAD-binding domain-containing protein</fullName>
    </submittedName>
</protein>
<dbReference type="GO" id="GO:0017136">
    <property type="term" value="F:histone deacetylase activity, NAD-dependent"/>
    <property type="evidence" value="ECO:0007669"/>
    <property type="project" value="EnsemblFungi"/>
</dbReference>
<dbReference type="PANTHER" id="PTHR11085:SF8">
    <property type="entry name" value="NAD-DEPENDENT HISTONE DEACETYLASE HST3"/>
    <property type="match status" value="1"/>
</dbReference>
<dbReference type="GO" id="GO:0009299">
    <property type="term" value="P:mRNA transcription"/>
    <property type="evidence" value="ECO:0007669"/>
    <property type="project" value="EnsemblFungi"/>
</dbReference>
<dbReference type="GO" id="GO:1990414">
    <property type="term" value="P:replication-born double-strand break repair via sister chromatid exchange"/>
    <property type="evidence" value="ECO:0007669"/>
    <property type="project" value="EnsemblFungi"/>
</dbReference>
<dbReference type="GO" id="GO:0000781">
    <property type="term" value="C:chromosome, telomeric region"/>
    <property type="evidence" value="ECO:0007669"/>
    <property type="project" value="GOC"/>
</dbReference>
<dbReference type="InterPro" id="IPR026590">
    <property type="entry name" value="Ssirtuin_cat_dom"/>
</dbReference>
<dbReference type="OrthoDB" id="2919105at2759"/>
<sequence length="402" mass="45195">MIELNSKTPKKQLDSYLAQTVQELMNCNRCILVTGAGISCSAGIPDFRSSDGLYNLVKEKFPTTFTRGSDLFDATLFKSTEATTYFYKFMGELKDSIQQSSHTLTHQFIKLLGDKGKLLRCYTQNIDDLENDLNLNTNLNDIGVQVVQMHGTLSRVVCTLSNQHNFEFDDKHIECFKEGKIPNCPSCETYEQERVKSGKRAPATGLLRPDIVLYNETHPQGEQIGSIQCNDLRKKPDLLIIMGTSLKVVGCKRLVKEMAKSIHANKKGKVIFVNLGTVSDSEWGDVIDYHFQLPTDDWVKKIMNVWGQLDRNTPKNLLMGRKSIAMSASKSSKRATLARSKSSLSSKRQVRINVAKAIKSKPKSPKLVQSPLKFPSVKKNTDNVLKKTPAFKEFNSKLSNIY</sequence>
<dbReference type="GO" id="GO:0070403">
    <property type="term" value="F:NAD+ binding"/>
    <property type="evidence" value="ECO:0007669"/>
    <property type="project" value="InterPro"/>
</dbReference>
<dbReference type="Gene3D" id="3.40.50.1220">
    <property type="entry name" value="TPP-binding domain"/>
    <property type="match status" value="1"/>
</dbReference>
<dbReference type="Proteomes" id="UP000070444">
    <property type="component" value="Unassembled WGS sequence"/>
</dbReference>
<proteinExistence type="inferred from homology"/>
<name>A0A137PIJ0_CONC2</name>
<gene>
    <name evidence="6" type="ORF">CONCODRAFT_34178</name>
</gene>
<dbReference type="Pfam" id="PF02146">
    <property type="entry name" value="SIR2"/>
    <property type="match status" value="1"/>
</dbReference>
<evidence type="ECO:0000256" key="4">
    <source>
        <dbReference type="PROSITE-ProRule" id="PRU00236"/>
    </source>
</evidence>
<evidence type="ECO:0000259" key="5">
    <source>
        <dbReference type="PROSITE" id="PS50305"/>
    </source>
</evidence>
<organism evidence="6 7">
    <name type="scientific">Conidiobolus coronatus (strain ATCC 28846 / CBS 209.66 / NRRL 28638)</name>
    <name type="common">Delacroixia coronata</name>
    <dbReference type="NCBI Taxonomy" id="796925"/>
    <lineage>
        <taxon>Eukaryota</taxon>
        <taxon>Fungi</taxon>
        <taxon>Fungi incertae sedis</taxon>
        <taxon>Zoopagomycota</taxon>
        <taxon>Entomophthoromycotina</taxon>
        <taxon>Entomophthoromycetes</taxon>
        <taxon>Entomophthorales</taxon>
        <taxon>Ancylistaceae</taxon>
        <taxon>Conidiobolus</taxon>
    </lineage>
</organism>
<dbReference type="InterPro" id="IPR050134">
    <property type="entry name" value="NAD-dep_sirtuin_deacylases"/>
</dbReference>
<dbReference type="OMA" id="THKFIAH"/>
<keyword evidence="3" id="KW-0520">NAD</keyword>
<feature type="domain" description="Deacetylase sirtuin-type" evidence="5">
    <location>
        <begin position="10"/>
        <end position="309"/>
    </location>
</feature>
<dbReference type="PROSITE" id="PS50305">
    <property type="entry name" value="SIRTUIN"/>
    <property type="match status" value="1"/>
</dbReference>
<dbReference type="GO" id="GO:0031509">
    <property type="term" value="P:subtelomeric heterochromatin formation"/>
    <property type="evidence" value="ECO:0007669"/>
    <property type="project" value="EnsemblFungi"/>
</dbReference>
<dbReference type="InterPro" id="IPR029035">
    <property type="entry name" value="DHS-like_NAD/FAD-binding_dom"/>
</dbReference>
<dbReference type="InterPro" id="IPR003000">
    <property type="entry name" value="Sirtuin"/>
</dbReference>
<accession>A0A137PIJ0</accession>
<dbReference type="PANTHER" id="PTHR11085">
    <property type="entry name" value="NAD-DEPENDENT PROTEIN DEACYLASE SIRTUIN-5, MITOCHONDRIAL-RELATED"/>
    <property type="match status" value="1"/>
</dbReference>
<evidence type="ECO:0000313" key="7">
    <source>
        <dbReference type="Proteomes" id="UP000070444"/>
    </source>
</evidence>
<keyword evidence="7" id="KW-1185">Reference proteome</keyword>
<keyword evidence="2" id="KW-0808">Transferase</keyword>
<evidence type="ECO:0000256" key="2">
    <source>
        <dbReference type="ARBA" id="ARBA00022679"/>
    </source>
</evidence>
<dbReference type="EMBL" id="KQ964420">
    <property type="protein sequence ID" value="KXN74813.1"/>
    <property type="molecule type" value="Genomic_DNA"/>
</dbReference>
<comment type="similarity">
    <text evidence="1">Belongs to the sirtuin family. Class I subfamily.</text>
</comment>
<evidence type="ECO:0000313" key="6">
    <source>
        <dbReference type="EMBL" id="KXN74813.1"/>
    </source>
</evidence>
<dbReference type="GO" id="GO:0046459">
    <property type="term" value="P:short-chain fatty acid metabolic process"/>
    <property type="evidence" value="ECO:0007669"/>
    <property type="project" value="EnsemblFungi"/>
</dbReference>
<reference evidence="6 7" key="1">
    <citation type="journal article" date="2015" name="Genome Biol. Evol.">
        <title>Phylogenomic analyses indicate that early fungi evolved digesting cell walls of algal ancestors of land plants.</title>
        <authorList>
            <person name="Chang Y."/>
            <person name="Wang S."/>
            <person name="Sekimoto S."/>
            <person name="Aerts A.L."/>
            <person name="Choi C."/>
            <person name="Clum A."/>
            <person name="LaButti K.M."/>
            <person name="Lindquist E.A."/>
            <person name="Yee Ngan C."/>
            <person name="Ohm R.A."/>
            <person name="Salamov A.A."/>
            <person name="Grigoriev I.V."/>
            <person name="Spatafora J.W."/>
            <person name="Berbee M.L."/>
        </authorList>
    </citation>
    <scope>NUCLEOTIDE SEQUENCE [LARGE SCALE GENOMIC DNA]</scope>
    <source>
        <strain evidence="6 7">NRRL 28638</strain>
    </source>
</reference>
<dbReference type="GO" id="GO:0005634">
    <property type="term" value="C:nucleus"/>
    <property type="evidence" value="ECO:0007669"/>
    <property type="project" value="TreeGrafter"/>
</dbReference>
<comment type="caution">
    <text evidence="4">Lacks conserved residue(s) required for the propagation of feature annotation.</text>
</comment>
<dbReference type="AlphaFoldDB" id="A0A137PIJ0"/>
<dbReference type="SUPFAM" id="SSF52467">
    <property type="entry name" value="DHS-like NAD/FAD-binding domain"/>
    <property type="match status" value="1"/>
</dbReference>